<dbReference type="EMBL" id="CM047946">
    <property type="protein sequence ID" value="KAI9897778.1"/>
    <property type="molecule type" value="Genomic_DNA"/>
</dbReference>
<evidence type="ECO:0000313" key="1">
    <source>
        <dbReference type="EMBL" id="KAI9897778.1"/>
    </source>
</evidence>
<organism evidence="1 2">
    <name type="scientific">Trichothecium roseum</name>
    <dbReference type="NCBI Taxonomy" id="47278"/>
    <lineage>
        <taxon>Eukaryota</taxon>
        <taxon>Fungi</taxon>
        <taxon>Dikarya</taxon>
        <taxon>Ascomycota</taxon>
        <taxon>Pezizomycotina</taxon>
        <taxon>Sordariomycetes</taxon>
        <taxon>Hypocreomycetidae</taxon>
        <taxon>Hypocreales</taxon>
        <taxon>Hypocreales incertae sedis</taxon>
        <taxon>Trichothecium</taxon>
    </lineage>
</organism>
<protein>
    <submittedName>
        <fullName evidence="1">Uncharacterized protein</fullName>
    </submittedName>
</protein>
<evidence type="ECO:0000313" key="2">
    <source>
        <dbReference type="Proteomes" id="UP001163324"/>
    </source>
</evidence>
<keyword evidence="2" id="KW-1185">Reference proteome</keyword>
<accession>A0ACC0UUM4</accession>
<sequence>MIIRQNTMSDPVDNLVADVGADAGAAAVAPAEERPGLAIRTVSTPGFDIIKTYNDILAADPDLTKPVAAINALIALLNTVKTSTVMETMATLREHSKTLRRSVKNPVPLFAGIDLFTQVLIKSFEGQGPDFEATKEHLLRNGRLFAQRAVDARNGMAERGQELVREGKTVLTHGASRSVTTLLARAARERAGKFKVIYVREEARAEESDRVVKELRSHGIPTAEIDPSSVAHVLSLGKEVHMVFVGAEAVTNSGGIISRMGTLGIAQAAATARIPLYVAVESHKFVRRFVMDQKDLGFEQDALDFSVEKPSERLKDAVDYTRPELIKSLITENGIVQTSHVLELLLDFYGSLRSDEDTLDD</sequence>
<dbReference type="Proteomes" id="UP001163324">
    <property type="component" value="Chromosome 7"/>
</dbReference>
<gene>
    <name evidence="1" type="ORF">N3K66_007634</name>
</gene>
<comment type="caution">
    <text evidence="1">The sequence shown here is derived from an EMBL/GenBank/DDBJ whole genome shotgun (WGS) entry which is preliminary data.</text>
</comment>
<name>A0ACC0UUM4_9HYPO</name>
<reference evidence="1" key="1">
    <citation type="submission" date="2022-10" db="EMBL/GenBank/DDBJ databases">
        <title>Complete Genome of Trichothecium roseum strain YXFP-22015, a Plant Pathogen Isolated from Citrus.</title>
        <authorList>
            <person name="Wang Y."/>
            <person name="Zhu L."/>
        </authorList>
    </citation>
    <scope>NUCLEOTIDE SEQUENCE</scope>
    <source>
        <strain evidence="1">YXFP-22015</strain>
    </source>
</reference>
<proteinExistence type="predicted"/>